<dbReference type="InterPro" id="IPR000515">
    <property type="entry name" value="MetI-like"/>
</dbReference>
<evidence type="ECO:0000256" key="1">
    <source>
        <dbReference type="ARBA" id="ARBA00004651"/>
    </source>
</evidence>
<dbReference type="OrthoDB" id="42615at2"/>
<keyword evidence="6 7" id="KW-0472">Membrane</keyword>
<dbReference type="SUPFAM" id="SSF161098">
    <property type="entry name" value="MetI-like"/>
    <property type="match status" value="1"/>
</dbReference>
<comment type="similarity">
    <text evidence="7">Belongs to the binding-protein-dependent transport system permease family.</text>
</comment>
<evidence type="ECO:0000256" key="4">
    <source>
        <dbReference type="ARBA" id="ARBA00022692"/>
    </source>
</evidence>
<keyword evidence="4 7" id="KW-0812">Transmembrane</keyword>
<evidence type="ECO:0000256" key="5">
    <source>
        <dbReference type="ARBA" id="ARBA00022989"/>
    </source>
</evidence>
<dbReference type="PANTHER" id="PTHR30193">
    <property type="entry name" value="ABC TRANSPORTER PERMEASE PROTEIN"/>
    <property type="match status" value="1"/>
</dbReference>
<dbReference type="GO" id="GO:0005886">
    <property type="term" value="C:plasma membrane"/>
    <property type="evidence" value="ECO:0007669"/>
    <property type="project" value="UniProtKB-SubCell"/>
</dbReference>
<name>A0A1M7XX41_9FIRM</name>
<dbReference type="InterPro" id="IPR035906">
    <property type="entry name" value="MetI-like_sf"/>
</dbReference>
<keyword evidence="3" id="KW-1003">Cell membrane</keyword>
<evidence type="ECO:0000256" key="6">
    <source>
        <dbReference type="ARBA" id="ARBA00023136"/>
    </source>
</evidence>
<dbReference type="CDD" id="cd06261">
    <property type="entry name" value="TM_PBP2"/>
    <property type="match status" value="1"/>
</dbReference>
<dbReference type="EMBL" id="FRFD01000003">
    <property type="protein sequence ID" value="SHO43393.1"/>
    <property type="molecule type" value="Genomic_DNA"/>
</dbReference>
<dbReference type="GO" id="GO:0055085">
    <property type="term" value="P:transmembrane transport"/>
    <property type="evidence" value="ECO:0007669"/>
    <property type="project" value="InterPro"/>
</dbReference>
<gene>
    <name evidence="9" type="ORF">SAMN02745217_00221</name>
</gene>
<evidence type="ECO:0000313" key="10">
    <source>
        <dbReference type="Proteomes" id="UP000184612"/>
    </source>
</evidence>
<keyword evidence="10" id="KW-1185">Reference proteome</keyword>
<sequence length="306" mass="35300">MKKENKKKATASQKRENRQGYLYVMPWILGFFLFTLIPMLFSLVLSLCNWDIVTGLKTVNFVGIDNYKNLFQDRDFLRSLKVTFKFCLISIPFYQIISLAVALMLNMNIKFMKTFRLIYFLPSIIPVIASTMIWSQIFGESGLLNQALRLFKVQGPAWLNNPRTSLYALIIMGVWGIGNTMIIYLSGLQGVNEELKEAAKIDGAKSHQIFFRITIPMISPTIFFNVVMAIIGSFQYFTQAYVMTEGGPLKSTLFYNLYLYIKAYKDYEMGYASAMAWVMFAIIMILTLIVIKSSSFWVYYQNDDKI</sequence>
<protein>
    <submittedName>
        <fullName evidence="9">Multiple sugar transport system permease protein</fullName>
    </submittedName>
</protein>
<evidence type="ECO:0000256" key="2">
    <source>
        <dbReference type="ARBA" id="ARBA00022448"/>
    </source>
</evidence>
<dbReference type="Gene3D" id="1.10.3720.10">
    <property type="entry name" value="MetI-like"/>
    <property type="match status" value="1"/>
</dbReference>
<proteinExistence type="inferred from homology"/>
<feature type="transmembrane region" description="Helical" evidence="7">
    <location>
        <begin position="166"/>
        <end position="188"/>
    </location>
</feature>
<accession>A0A1M7XX41</accession>
<organism evidence="9 10">
    <name type="scientific">Anaerocolumna xylanovorans DSM 12503</name>
    <dbReference type="NCBI Taxonomy" id="1121345"/>
    <lineage>
        <taxon>Bacteria</taxon>
        <taxon>Bacillati</taxon>
        <taxon>Bacillota</taxon>
        <taxon>Clostridia</taxon>
        <taxon>Lachnospirales</taxon>
        <taxon>Lachnospiraceae</taxon>
        <taxon>Anaerocolumna</taxon>
    </lineage>
</organism>
<evidence type="ECO:0000256" key="7">
    <source>
        <dbReference type="RuleBase" id="RU363032"/>
    </source>
</evidence>
<dbReference type="InterPro" id="IPR051393">
    <property type="entry name" value="ABC_transporter_permease"/>
</dbReference>
<feature type="transmembrane region" description="Helical" evidence="7">
    <location>
        <begin position="209"/>
        <end position="234"/>
    </location>
</feature>
<evidence type="ECO:0000313" key="9">
    <source>
        <dbReference type="EMBL" id="SHO43393.1"/>
    </source>
</evidence>
<keyword evidence="2 7" id="KW-0813">Transport</keyword>
<dbReference type="AlphaFoldDB" id="A0A1M7XX41"/>
<dbReference type="STRING" id="1121345.SAMN02745217_00221"/>
<comment type="subcellular location">
    <subcellularLocation>
        <location evidence="1 7">Cell membrane</location>
        <topology evidence="1 7">Multi-pass membrane protein</topology>
    </subcellularLocation>
</comment>
<feature type="transmembrane region" description="Helical" evidence="7">
    <location>
        <begin position="82"/>
        <end position="105"/>
    </location>
</feature>
<feature type="transmembrane region" description="Helical" evidence="7">
    <location>
        <begin position="21"/>
        <end position="41"/>
    </location>
</feature>
<dbReference type="PANTHER" id="PTHR30193:SF1">
    <property type="entry name" value="ABC TRANSPORTER PERMEASE PROTEIN YESP-RELATED"/>
    <property type="match status" value="1"/>
</dbReference>
<keyword evidence="5 7" id="KW-1133">Transmembrane helix</keyword>
<dbReference type="Proteomes" id="UP000184612">
    <property type="component" value="Unassembled WGS sequence"/>
</dbReference>
<dbReference type="PROSITE" id="PS50928">
    <property type="entry name" value="ABC_TM1"/>
    <property type="match status" value="1"/>
</dbReference>
<feature type="transmembrane region" description="Helical" evidence="7">
    <location>
        <begin position="274"/>
        <end position="300"/>
    </location>
</feature>
<feature type="domain" description="ABC transmembrane type-1" evidence="8">
    <location>
        <begin position="80"/>
        <end position="290"/>
    </location>
</feature>
<reference evidence="9 10" key="1">
    <citation type="submission" date="2016-12" db="EMBL/GenBank/DDBJ databases">
        <authorList>
            <person name="Song W.-J."/>
            <person name="Kurnit D.M."/>
        </authorList>
    </citation>
    <scope>NUCLEOTIDE SEQUENCE [LARGE SCALE GENOMIC DNA]</scope>
    <source>
        <strain evidence="9 10">DSM 12503</strain>
    </source>
</reference>
<keyword evidence="9" id="KW-0762">Sugar transport</keyword>
<dbReference type="Pfam" id="PF00528">
    <property type="entry name" value="BPD_transp_1"/>
    <property type="match status" value="1"/>
</dbReference>
<evidence type="ECO:0000259" key="8">
    <source>
        <dbReference type="PROSITE" id="PS50928"/>
    </source>
</evidence>
<evidence type="ECO:0000256" key="3">
    <source>
        <dbReference type="ARBA" id="ARBA00022475"/>
    </source>
</evidence>
<feature type="transmembrane region" description="Helical" evidence="7">
    <location>
        <begin position="117"/>
        <end position="137"/>
    </location>
</feature>